<evidence type="ECO:0000313" key="4">
    <source>
        <dbReference type="Proteomes" id="UP001372834"/>
    </source>
</evidence>
<proteinExistence type="predicted"/>
<protein>
    <submittedName>
        <fullName evidence="3">Uncharacterized protein</fullName>
    </submittedName>
</protein>
<feature type="compositionally biased region" description="Polar residues" evidence="2">
    <location>
        <begin position="738"/>
        <end position="752"/>
    </location>
</feature>
<feature type="region of interest" description="Disordered" evidence="2">
    <location>
        <begin position="738"/>
        <end position="763"/>
    </location>
</feature>
<evidence type="ECO:0000256" key="1">
    <source>
        <dbReference type="SAM" id="Coils"/>
    </source>
</evidence>
<accession>A0AAN8S3Y3</accession>
<dbReference type="AlphaFoldDB" id="A0AAN8S3Y3"/>
<feature type="coiled-coil region" evidence="1">
    <location>
        <begin position="106"/>
        <end position="148"/>
    </location>
</feature>
<name>A0AAN8S3Y3_POLSC</name>
<organism evidence="3 4">
    <name type="scientific">Polyplax serrata</name>
    <name type="common">Common mouse louse</name>
    <dbReference type="NCBI Taxonomy" id="468196"/>
    <lineage>
        <taxon>Eukaryota</taxon>
        <taxon>Metazoa</taxon>
        <taxon>Ecdysozoa</taxon>
        <taxon>Arthropoda</taxon>
        <taxon>Hexapoda</taxon>
        <taxon>Insecta</taxon>
        <taxon>Pterygota</taxon>
        <taxon>Neoptera</taxon>
        <taxon>Paraneoptera</taxon>
        <taxon>Psocodea</taxon>
        <taxon>Troctomorpha</taxon>
        <taxon>Phthiraptera</taxon>
        <taxon>Anoplura</taxon>
        <taxon>Polyplacidae</taxon>
        <taxon>Polyplax</taxon>
    </lineage>
</organism>
<gene>
    <name evidence="3" type="ORF">RUM43_008588</name>
</gene>
<dbReference type="Proteomes" id="UP001372834">
    <property type="component" value="Unassembled WGS sequence"/>
</dbReference>
<comment type="caution">
    <text evidence="3">The sequence shown here is derived from an EMBL/GenBank/DDBJ whole genome shotgun (WGS) entry which is preliminary data.</text>
</comment>
<evidence type="ECO:0000256" key="2">
    <source>
        <dbReference type="SAM" id="MobiDB-lite"/>
    </source>
</evidence>
<sequence>MLEVMNAGPTELPGSGVDSATILNCWEKSSTPLIKELERTVNFAERKCGDLMQQLNFYKEYYQKWINSERSIGPNYSKRKFKTCCKPCLGVGSSETEFDKVNQFFYTKIRNKISEMNQEITNANRQLNNKIENRGVQKSNENEEINERILHENPLDLNTVENKICKSEPTVTAKKQEVAAPPFHLGYEGQGDIKLTEKQSSKSVPVTAQIRMDFTPSKKRSTSLQRYKLRSKSLPQGVRRKFGFGGFIEVPDSKTNLRNRNRSKSKTLLKINSHRSFKTFKSEGHVKPKLTESKSGYFCKLRRDPSKSVRSLQHRVPKPKTSASCRGSNSIMYSKDVKSESIVLRNIARSPPDRIGELPNSIDSKSATVNLCRDVVPSADNLKVPIEHSNFSPNVGKLNHLMSKPNTLIPFLKQPIPFIPCSSTSKTFNLGLNVQQVLSMIKHRRHSITLQTVIKNGMQATRSLTEKMEPAVNTLFFSHTTTSHSQMTSTLCPARACTEDTFSIVTEDIGCRSNCSLLKQTQALRSEIVTEKKMENFNSDIKLERPEDVWVVEQPDMNSRECKKSQSRCTCFPSKHCVDYHKVLRQYTGWRIPTTKTRSVTSDDYSYQRMITYPKTKLCSIPSQDNMIWTSQDQDEKNDLTKVQSDLKNLTRYREVRCFLLYLWHDNNFDSILMFRRYSSLEKQITERNLDDDDANAELDAMESELTVREMELKDILNFYQQLLLLKEKLKSLRVRNTNSTSQTAIHSSQSQRPKKDPLRPTPSMALTKVLRKIQGLQDKIKLIDAP</sequence>
<reference evidence="3 4" key="1">
    <citation type="submission" date="2023-10" db="EMBL/GenBank/DDBJ databases">
        <title>Genomes of two closely related lineages of the louse Polyplax serrata with different host specificities.</title>
        <authorList>
            <person name="Martinu J."/>
            <person name="Tarabai H."/>
            <person name="Stefka J."/>
            <person name="Hypsa V."/>
        </authorList>
    </citation>
    <scope>NUCLEOTIDE SEQUENCE [LARGE SCALE GENOMIC DNA]</scope>
    <source>
        <strain evidence="3">HR10_N</strain>
    </source>
</reference>
<dbReference type="EMBL" id="JAWJWE010000038">
    <property type="protein sequence ID" value="KAK6622745.1"/>
    <property type="molecule type" value="Genomic_DNA"/>
</dbReference>
<keyword evidence="1" id="KW-0175">Coiled coil</keyword>
<evidence type="ECO:0000313" key="3">
    <source>
        <dbReference type="EMBL" id="KAK6622745.1"/>
    </source>
</evidence>